<dbReference type="Proteomes" id="UP001589789">
    <property type="component" value="Unassembled WGS sequence"/>
</dbReference>
<reference evidence="4 5" key="1">
    <citation type="submission" date="2024-09" db="EMBL/GenBank/DDBJ databases">
        <authorList>
            <person name="Sun Q."/>
            <person name="Mori K."/>
        </authorList>
    </citation>
    <scope>NUCLEOTIDE SEQUENCE [LARGE SCALE GENOMIC DNA]</scope>
    <source>
        <strain evidence="4 5">CCM 7468</strain>
    </source>
</reference>
<comment type="caution">
    <text evidence="4">The sequence shown here is derived from an EMBL/GenBank/DDBJ whole genome shotgun (WGS) entry which is preliminary data.</text>
</comment>
<keyword evidence="2" id="KW-0472">Membrane</keyword>
<evidence type="ECO:0000313" key="4">
    <source>
        <dbReference type="EMBL" id="MFC0384235.1"/>
    </source>
</evidence>
<dbReference type="InterPro" id="IPR050445">
    <property type="entry name" value="Bact_polysacc_biosynth/exp"/>
</dbReference>
<evidence type="ECO:0000256" key="1">
    <source>
        <dbReference type="SAM" id="Coils"/>
    </source>
</evidence>
<proteinExistence type="predicted"/>
<dbReference type="Pfam" id="PF13807">
    <property type="entry name" value="GNVR"/>
    <property type="match status" value="1"/>
</dbReference>
<feature type="domain" description="Tyrosine-protein kinase G-rich" evidence="3">
    <location>
        <begin position="346"/>
        <end position="427"/>
    </location>
</feature>
<keyword evidence="2" id="KW-1133">Transmembrane helix</keyword>
<dbReference type="NCBIfam" id="TIGR03007">
    <property type="entry name" value="pepcterm_ChnLen"/>
    <property type="match status" value="1"/>
</dbReference>
<name>A0ABV6INA1_9PROT</name>
<feature type="coiled-coil region" evidence="1">
    <location>
        <begin position="305"/>
        <end position="370"/>
    </location>
</feature>
<feature type="transmembrane region" description="Helical" evidence="2">
    <location>
        <begin position="463"/>
        <end position="485"/>
    </location>
</feature>
<protein>
    <submittedName>
        <fullName evidence="4">XrtA system polysaccharide chain length determinant</fullName>
    </submittedName>
</protein>
<dbReference type="PANTHER" id="PTHR32309">
    <property type="entry name" value="TYROSINE-PROTEIN KINASE"/>
    <property type="match status" value="1"/>
</dbReference>
<gene>
    <name evidence="4" type="ORF">ACFFIC_01570</name>
</gene>
<accession>A0ABV6INA1</accession>
<dbReference type="RefSeq" id="WP_377048258.1">
    <property type="nucleotide sequence ID" value="NZ_JBHLVZ010000001.1"/>
</dbReference>
<organism evidence="4 5">
    <name type="scientific">Muricoccus vinaceus</name>
    <dbReference type="NCBI Taxonomy" id="424704"/>
    <lineage>
        <taxon>Bacteria</taxon>
        <taxon>Pseudomonadati</taxon>
        <taxon>Pseudomonadota</taxon>
        <taxon>Alphaproteobacteria</taxon>
        <taxon>Acetobacterales</taxon>
        <taxon>Roseomonadaceae</taxon>
        <taxon>Muricoccus</taxon>
    </lineage>
</organism>
<feature type="coiled-coil region" evidence="1">
    <location>
        <begin position="173"/>
        <end position="228"/>
    </location>
</feature>
<evidence type="ECO:0000313" key="5">
    <source>
        <dbReference type="Proteomes" id="UP001589789"/>
    </source>
</evidence>
<keyword evidence="5" id="KW-1185">Reference proteome</keyword>
<feature type="transmembrane region" description="Helical" evidence="2">
    <location>
        <begin position="408"/>
        <end position="428"/>
    </location>
</feature>
<evidence type="ECO:0000259" key="3">
    <source>
        <dbReference type="Pfam" id="PF13807"/>
    </source>
</evidence>
<dbReference type="InterPro" id="IPR014345">
    <property type="entry name" value="XrtA_polysacc_chain"/>
</dbReference>
<dbReference type="PANTHER" id="PTHR32309:SF13">
    <property type="entry name" value="FERRIC ENTEROBACTIN TRANSPORT PROTEIN FEPE"/>
    <property type="match status" value="1"/>
</dbReference>
<keyword evidence="2" id="KW-0812">Transmembrane</keyword>
<evidence type="ECO:0000256" key="2">
    <source>
        <dbReference type="SAM" id="Phobius"/>
    </source>
</evidence>
<sequence length="502" mass="54804">MNISSQIRRHVAAAWRHRWKALALSWLIFAIGWAGVGAIPDQYRSTARVYADADAVLSTLLRGIAIDSTAGREVELLQRTLLSRPNLEQIVARTDLDKRVTSAASREGLLAALAKDIRLAPQTRNLFTLEYRDTDPRMAKDVVQAALNLFIELAAGTDRQGIENAQGFLLQQIASYEVRLREAERRRAEFQSRNVDILPDPNGGLSRLESARARVRQVQGDLQDARTRRELTRQQLTAQPAMIAAGTEGGGNGRAAELERELREMRLRMTDAHPDVRAAQQALAAARAGGGGGGGRAVMRANPLHEQLQIRMVDADSQVASLERQMQDANSELERLDAKAREQPEVQAQFTNLDRDYNVLRRNYEELLARRESISLADAARTGSDRVKLEVVDPPTVPNLPVSPNRPLLLAGVLVAGLGAGVVLALLLSQLDSGFYTVHDLRRLDVPVLGRISAQQPRLAPRVLSTAAFGAACAVLLVAFAAAIAGPSILAHAPEFIARAFA</sequence>
<keyword evidence="1" id="KW-0175">Coiled coil</keyword>
<dbReference type="InterPro" id="IPR032807">
    <property type="entry name" value="GNVR"/>
</dbReference>
<dbReference type="EMBL" id="JBHLVZ010000001">
    <property type="protein sequence ID" value="MFC0384235.1"/>
    <property type="molecule type" value="Genomic_DNA"/>
</dbReference>